<proteinExistence type="inferred from homology"/>
<evidence type="ECO:0000256" key="2">
    <source>
        <dbReference type="ARBA" id="ARBA00006542"/>
    </source>
</evidence>
<dbReference type="InterPro" id="IPR010551">
    <property type="entry name" value="G6P_isomerase_prok"/>
</dbReference>
<keyword evidence="9" id="KW-1185">Reference proteome</keyword>
<evidence type="ECO:0000256" key="6">
    <source>
        <dbReference type="ARBA" id="ARBA00029321"/>
    </source>
</evidence>
<dbReference type="UniPathway" id="UPA00109">
    <property type="reaction ID" value="UER00181"/>
</dbReference>
<evidence type="ECO:0000313" key="8">
    <source>
        <dbReference type="EMBL" id="SON52671.1"/>
    </source>
</evidence>
<dbReference type="SUPFAM" id="SSF51182">
    <property type="entry name" value="RmlC-like cupins"/>
    <property type="match status" value="1"/>
</dbReference>
<gene>
    <name evidence="8" type="ORF">VTAP4600_B1060</name>
</gene>
<dbReference type="InterPro" id="IPR011051">
    <property type="entry name" value="RmlC_Cupin_sf"/>
</dbReference>
<dbReference type="GO" id="GO:0006094">
    <property type="term" value="P:gluconeogenesis"/>
    <property type="evidence" value="ECO:0007669"/>
    <property type="project" value="UniProtKB-KW"/>
</dbReference>
<evidence type="ECO:0000256" key="3">
    <source>
        <dbReference type="ARBA" id="ARBA00011952"/>
    </source>
</evidence>
<dbReference type="Pfam" id="PF06560">
    <property type="entry name" value="GPI"/>
    <property type="match status" value="1"/>
</dbReference>
<comment type="pathway">
    <text evidence="1">Carbohydrate degradation; glycolysis; D-glyceraldehyde 3-phosphate and glycerone phosphate from D-glucose: step 2/4.</text>
</comment>
<comment type="catalytic activity">
    <reaction evidence="6">
        <text>alpha-D-glucose 6-phosphate = beta-D-fructose 6-phosphate</text>
        <dbReference type="Rhea" id="RHEA:11816"/>
        <dbReference type="ChEBI" id="CHEBI:57634"/>
        <dbReference type="ChEBI" id="CHEBI:58225"/>
        <dbReference type="EC" id="5.3.1.9"/>
    </reaction>
</comment>
<evidence type="ECO:0000256" key="4">
    <source>
        <dbReference type="ARBA" id="ARBA00022432"/>
    </source>
</evidence>
<accession>A0A2N8ZL85</accession>
<feature type="domain" description="Glucose-6-phosphate isomerase prokaryote" evidence="7">
    <location>
        <begin position="28"/>
        <end position="107"/>
    </location>
</feature>
<dbReference type="AlphaFoldDB" id="A0A2N8ZL85"/>
<keyword evidence="5" id="KW-0324">Glycolysis</keyword>
<sequence length="107" mass="11858">MPIALSIPPSIDFNTGQINTINKQSKVTKLSDLQGVFRDTDAYQAVDSEQTVYQVEMLPAQSAEGELNFGVTHLEAGTVGDEFYMTRGHFHQRIEQAEFYLGCQGEG</sequence>
<protein>
    <recommendedName>
        <fullName evidence="3">glucose-6-phosphate isomerase</fullName>
        <ecNumber evidence="3">5.3.1.9</ecNumber>
    </recommendedName>
</protein>
<dbReference type="GO" id="GO:0006096">
    <property type="term" value="P:glycolytic process"/>
    <property type="evidence" value="ECO:0007669"/>
    <property type="project" value="UniProtKB-UniPathway"/>
</dbReference>
<dbReference type="InterPro" id="IPR014710">
    <property type="entry name" value="RmlC-like_jellyroll"/>
</dbReference>
<dbReference type="Gene3D" id="2.60.120.10">
    <property type="entry name" value="Jelly Rolls"/>
    <property type="match status" value="1"/>
</dbReference>
<dbReference type="KEGG" id="vta:B1060"/>
<evidence type="ECO:0000259" key="7">
    <source>
        <dbReference type="Pfam" id="PF06560"/>
    </source>
</evidence>
<dbReference type="GO" id="GO:0004347">
    <property type="term" value="F:glucose-6-phosphate isomerase activity"/>
    <property type="evidence" value="ECO:0007669"/>
    <property type="project" value="UniProtKB-EC"/>
</dbReference>
<evidence type="ECO:0000313" key="9">
    <source>
        <dbReference type="Proteomes" id="UP000235828"/>
    </source>
</evidence>
<keyword evidence="4" id="KW-0312">Gluconeogenesis</keyword>
<dbReference type="EC" id="5.3.1.9" evidence="3"/>
<dbReference type="GO" id="GO:0005737">
    <property type="term" value="C:cytoplasm"/>
    <property type="evidence" value="ECO:0007669"/>
    <property type="project" value="InterPro"/>
</dbReference>
<comment type="similarity">
    <text evidence="2">Belongs to the archaeal-type GPI family.</text>
</comment>
<organism evidence="8 9">
    <name type="scientific">Vibrio tapetis subsp. tapetis</name>
    <dbReference type="NCBI Taxonomy" id="1671868"/>
    <lineage>
        <taxon>Bacteria</taxon>
        <taxon>Pseudomonadati</taxon>
        <taxon>Pseudomonadota</taxon>
        <taxon>Gammaproteobacteria</taxon>
        <taxon>Vibrionales</taxon>
        <taxon>Vibrionaceae</taxon>
        <taxon>Vibrio</taxon>
    </lineage>
</organism>
<evidence type="ECO:0000256" key="1">
    <source>
        <dbReference type="ARBA" id="ARBA00004926"/>
    </source>
</evidence>
<evidence type="ECO:0000256" key="5">
    <source>
        <dbReference type="ARBA" id="ARBA00023152"/>
    </source>
</evidence>
<dbReference type="EMBL" id="LT960612">
    <property type="protein sequence ID" value="SON52671.1"/>
    <property type="molecule type" value="Genomic_DNA"/>
</dbReference>
<dbReference type="Proteomes" id="UP000235828">
    <property type="component" value="Chromosome B"/>
</dbReference>
<keyword evidence="8" id="KW-0413">Isomerase</keyword>
<reference evidence="8 9" key="1">
    <citation type="submission" date="2017-10" db="EMBL/GenBank/DDBJ databases">
        <authorList>
            <person name="Banno H."/>
            <person name="Chua N.-H."/>
        </authorList>
    </citation>
    <scope>NUCLEOTIDE SEQUENCE [LARGE SCALE GENOMIC DNA]</scope>
    <source>
        <strain evidence="8">Vibrio tapetis CECT4600</strain>
    </source>
</reference>
<name>A0A2N8ZL85_9VIBR</name>
<dbReference type="RefSeq" id="WP_231897933.1">
    <property type="nucleotide sequence ID" value="NZ_LT960612.1"/>
</dbReference>